<dbReference type="InterPro" id="IPR016186">
    <property type="entry name" value="C-type_lectin-like/link_sf"/>
</dbReference>
<proteinExistence type="predicted"/>
<sequence length="378" mass="42556">MQYLVQLVVAFLLTTQASSDNSTLSEDTCITEHGLWGSLLEEWAVSATPQHTRQGRIMALPPAHGYYVSDRIDLMPPPPPPPRLYPTTQHLPHPSHYNEWQASPPPPPGPGKIVNRPPNPYKDKFKPSYPPPSQNQPIPVHTPQQPYAPGGLVDRVDETKPSKPQKQVSETDLYLLTAIEKLVYRVDLMEKRLRKMEENVHFVLAGTDVKPEPCASNFTRVGSGCYYFSTDAINWKNANYACRKLKGNLLELDADDEKRHLFANLLSDNRLKGADYWTGGLNPGLLWIWSHSAKPVSSNNTNTSSSHSIAGEGRCLALVHDPALHSYLYRGQDCALRHRYVCEKEEDNDKLGNEIERVAKKLREVKRKSRILISGEDP</sequence>
<dbReference type="EnsemblMetazoa" id="XM_021346846.2">
    <property type="protein sequence ID" value="XP_021202521.1"/>
    <property type="gene ID" value="LOC101737575"/>
</dbReference>
<dbReference type="AlphaFoldDB" id="A0A8R2DJK4"/>
<dbReference type="SUPFAM" id="SSF56436">
    <property type="entry name" value="C-type lectin-like"/>
    <property type="match status" value="1"/>
</dbReference>
<evidence type="ECO:0000259" key="3">
    <source>
        <dbReference type="PROSITE" id="PS50041"/>
    </source>
</evidence>
<dbReference type="PANTHER" id="PTHR45710:SF26">
    <property type="entry name" value="RH26557P"/>
    <property type="match status" value="1"/>
</dbReference>
<dbReference type="Pfam" id="PF00059">
    <property type="entry name" value="Lectin_C"/>
    <property type="match status" value="1"/>
</dbReference>
<dbReference type="CDD" id="cd00037">
    <property type="entry name" value="CLECT"/>
    <property type="match status" value="1"/>
</dbReference>
<evidence type="ECO:0000256" key="2">
    <source>
        <dbReference type="SAM" id="SignalP"/>
    </source>
</evidence>
<dbReference type="GeneID" id="101737575"/>
<feature type="domain" description="C-type lectin" evidence="3">
    <location>
        <begin position="221"/>
        <end position="343"/>
    </location>
</feature>
<reference evidence="5" key="1">
    <citation type="journal article" date="2008" name="Insect Biochem. Mol. Biol.">
        <title>The genome of a lepidopteran model insect, the silkworm Bombyx mori.</title>
        <authorList>
            <consortium name="International Silkworm Genome Consortium"/>
        </authorList>
    </citation>
    <scope>NUCLEOTIDE SEQUENCE [LARGE SCALE GENOMIC DNA]</scope>
    <source>
        <strain evidence="5">p50T</strain>
    </source>
</reference>
<feature type="chain" id="PRO_5035822755" description="C-type lectin domain-containing protein" evidence="2">
    <location>
        <begin position="20"/>
        <end position="378"/>
    </location>
</feature>
<accession>A0A8R2DJK4</accession>
<dbReference type="InterPro" id="IPR001304">
    <property type="entry name" value="C-type_lectin-like"/>
</dbReference>
<organism evidence="4 5">
    <name type="scientific">Bombyx mori</name>
    <name type="common">Silk moth</name>
    <dbReference type="NCBI Taxonomy" id="7091"/>
    <lineage>
        <taxon>Eukaryota</taxon>
        <taxon>Metazoa</taxon>
        <taxon>Ecdysozoa</taxon>
        <taxon>Arthropoda</taxon>
        <taxon>Hexapoda</taxon>
        <taxon>Insecta</taxon>
        <taxon>Pterygota</taxon>
        <taxon>Neoptera</taxon>
        <taxon>Endopterygota</taxon>
        <taxon>Lepidoptera</taxon>
        <taxon>Glossata</taxon>
        <taxon>Ditrysia</taxon>
        <taxon>Bombycoidea</taxon>
        <taxon>Bombycidae</taxon>
        <taxon>Bombycinae</taxon>
        <taxon>Bombyx</taxon>
    </lineage>
</organism>
<dbReference type="RefSeq" id="XP_021202521.1">
    <property type="nucleotide sequence ID" value="XM_021346846.3"/>
</dbReference>
<feature type="region of interest" description="Disordered" evidence="1">
    <location>
        <begin position="77"/>
        <end position="168"/>
    </location>
</feature>
<dbReference type="InterPro" id="IPR016187">
    <property type="entry name" value="CTDL_fold"/>
</dbReference>
<reference evidence="4" key="2">
    <citation type="submission" date="2022-06" db="UniProtKB">
        <authorList>
            <consortium name="EnsemblMetazoa"/>
        </authorList>
    </citation>
    <scope>IDENTIFICATION</scope>
    <source>
        <strain evidence="4">p50T (Dazao)</strain>
    </source>
</reference>
<evidence type="ECO:0000256" key="1">
    <source>
        <dbReference type="SAM" id="MobiDB-lite"/>
    </source>
</evidence>
<dbReference type="KEGG" id="bmor:101737575"/>
<dbReference type="SMR" id="A0A8R2DJK4"/>
<protein>
    <recommendedName>
        <fullName evidence="3">C-type lectin domain-containing protein</fullName>
    </recommendedName>
</protein>
<name>A0A8R2DJK4_BOMMO</name>
<dbReference type="PANTHER" id="PTHR45710">
    <property type="entry name" value="C-TYPE LECTIN DOMAIN-CONTAINING PROTEIN 180"/>
    <property type="match status" value="1"/>
</dbReference>
<keyword evidence="2" id="KW-0732">Signal</keyword>
<dbReference type="SMART" id="SM00034">
    <property type="entry name" value="CLECT"/>
    <property type="match status" value="1"/>
</dbReference>
<evidence type="ECO:0000313" key="5">
    <source>
        <dbReference type="Proteomes" id="UP000005204"/>
    </source>
</evidence>
<feature type="signal peptide" evidence="2">
    <location>
        <begin position="1"/>
        <end position="19"/>
    </location>
</feature>
<dbReference type="Gene3D" id="3.10.100.10">
    <property type="entry name" value="Mannose-Binding Protein A, subunit A"/>
    <property type="match status" value="1"/>
</dbReference>
<dbReference type="PROSITE" id="PS50041">
    <property type="entry name" value="C_TYPE_LECTIN_2"/>
    <property type="match status" value="1"/>
</dbReference>
<dbReference type="OMA" id="WIWSHSA"/>
<dbReference type="InterPro" id="IPR050828">
    <property type="entry name" value="C-type_lectin/matrix_domain"/>
</dbReference>
<evidence type="ECO:0000313" key="4">
    <source>
        <dbReference type="EnsemblMetazoa" id="XP_021202521.1"/>
    </source>
</evidence>
<keyword evidence="5" id="KW-1185">Reference proteome</keyword>
<dbReference type="Proteomes" id="UP000005204">
    <property type="component" value="Unassembled WGS sequence"/>
</dbReference>